<dbReference type="InterPro" id="IPR043148">
    <property type="entry name" value="TagF_C"/>
</dbReference>
<organism evidence="1 2">
    <name type="scientific">candidate division WOR-1 bacterium RIFOXYC12_FULL_54_18</name>
    <dbReference type="NCBI Taxonomy" id="1802584"/>
    <lineage>
        <taxon>Bacteria</taxon>
        <taxon>Bacillati</taxon>
        <taxon>Saganbacteria</taxon>
    </lineage>
</organism>
<gene>
    <name evidence="1" type="ORF">A3K49_02555</name>
</gene>
<protein>
    <submittedName>
        <fullName evidence="1">Uncharacterized protein</fullName>
    </submittedName>
</protein>
<dbReference type="EMBL" id="MEUG01000001">
    <property type="protein sequence ID" value="OGC27872.1"/>
    <property type="molecule type" value="Genomic_DNA"/>
</dbReference>
<reference evidence="1 2" key="1">
    <citation type="journal article" date="2016" name="Nat. Commun.">
        <title>Thousands of microbial genomes shed light on interconnected biogeochemical processes in an aquifer system.</title>
        <authorList>
            <person name="Anantharaman K."/>
            <person name="Brown C.T."/>
            <person name="Hug L.A."/>
            <person name="Sharon I."/>
            <person name="Castelle C.J."/>
            <person name="Probst A.J."/>
            <person name="Thomas B.C."/>
            <person name="Singh A."/>
            <person name="Wilkins M.J."/>
            <person name="Karaoz U."/>
            <person name="Brodie E.L."/>
            <person name="Williams K.H."/>
            <person name="Hubbard S.S."/>
            <person name="Banfield J.F."/>
        </authorList>
    </citation>
    <scope>NUCLEOTIDE SEQUENCE [LARGE SCALE GENOMIC DNA]</scope>
</reference>
<accession>A0A1F4T534</accession>
<proteinExistence type="predicted"/>
<evidence type="ECO:0000313" key="1">
    <source>
        <dbReference type="EMBL" id="OGC27872.1"/>
    </source>
</evidence>
<sequence>MKKLVFLEFIDEYEAFCRQVKKRGEALSAFNIIALEPKLQAYLKKFGVDYHNSLPYFNNDSHRAMIISAQKAVERINETFQYTDPSGLSSVYLTDLQFYVRFYLFHLMSLIEIIDNCVRRAGPVELYAAVAEPHSGNPMIIPVDRYLGALVKTYAANHSLKFIDIAVGQKSNVSKRKKKASRFNWLMICLLKAYLLFFRKKLVLIPGNGYGFAGLKEKLFKAVPGVAFLSPCPEKLVRSPIKYLALFLFGVANRHFWLDFKGSEANEDILREKLTAVFRGTVAFNYKGVALAPIIEKKAVGALAPYFTEHSGQLSALKSMVKSLEIKLVVSPFSRGFWYGAGELSRQVGIKSLFVSHGAHPVPIDEVHEMELVELCRGFMLSEYTDVALATPVQEAHLKYFKKYPWVKANELKTGPVVFADLNGVEKRTAKFKIGFSADETIVTHAVTSKKRGTERFYFLETLDEFIASLADLVRTIDQLPNTRLIIRVHPGFELSDEEFKLLLPPSEKYTINRQGPFAAVLAATDILVSYSSTALDEALLNERPVILFDKWARYNHFKLPVYRGGLIDQPVVYVDQADQLANAIRGFKKDLNFLNYKYNDNYEANLYKYVKSALSGKGVL</sequence>
<dbReference type="Gene3D" id="3.40.50.12580">
    <property type="match status" value="1"/>
</dbReference>
<evidence type="ECO:0000313" key="2">
    <source>
        <dbReference type="Proteomes" id="UP000178602"/>
    </source>
</evidence>
<name>A0A1F4T534_UNCSA</name>
<comment type="caution">
    <text evidence="1">The sequence shown here is derived from an EMBL/GenBank/DDBJ whole genome shotgun (WGS) entry which is preliminary data.</text>
</comment>
<dbReference type="SUPFAM" id="SSF53756">
    <property type="entry name" value="UDP-Glycosyltransferase/glycogen phosphorylase"/>
    <property type="match status" value="1"/>
</dbReference>
<dbReference type="Proteomes" id="UP000178602">
    <property type="component" value="Unassembled WGS sequence"/>
</dbReference>
<dbReference type="AlphaFoldDB" id="A0A1F4T534"/>